<keyword evidence="7" id="KW-1185">Reference proteome</keyword>
<feature type="region of interest" description="Disordered" evidence="3">
    <location>
        <begin position="1"/>
        <end position="30"/>
    </location>
</feature>
<dbReference type="PRINTS" id="PR00038">
    <property type="entry name" value="HTHLUXR"/>
</dbReference>
<feature type="domain" description="HTH luxR-type" evidence="4">
    <location>
        <begin position="189"/>
        <end position="252"/>
    </location>
</feature>
<comment type="caution">
    <text evidence="6">The sequence shown here is derived from an EMBL/GenBank/DDBJ whole genome shotgun (WGS) entry which is preliminary data.</text>
</comment>
<dbReference type="CDD" id="cd06170">
    <property type="entry name" value="LuxR_C_like"/>
    <property type="match status" value="1"/>
</dbReference>
<dbReference type="InterPro" id="IPR011006">
    <property type="entry name" value="CheY-like_superfamily"/>
</dbReference>
<feature type="domain" description="Response regulatory" evidence="5">
    <location>
        <begin position="41"/>
        <end position="154"/>
    </location>
</feature>
<protein>
    <submittedName>
        <fullName evidence="6">Transcriptional regulatory protein DegU</fullName>
    </submittedName>
</protein>
<dbReference type="GO" id="GO:0006355">
    <property type="term" value="P:regulation of DNA-templated transcription"/>
    <property type="evidence" value="ECO:0007669"/>
    <property type="project" value="InterPro"/>
</dbReference>
<reference evidence="6 7" key="1">
    <citation type="submission" date="2016-06" db="EMBL/GenBank/DDBJ databases">
        <title>Genome sequence of endosymbiont of Candidatus Endolucinida thiodiazotropha.</title>
        <authorList>
            <person name="Poehlein A."/>
            <person name="Koenig S."/>
            <person name="Heiden S.E."/>
            <person name="Thuermer A."/>
            <person name="Voget S."/>
            <person name="Daniel R."/>
            <person name="Markert S."/>
            <person name="Gros O."/>
            <person name="Schweder T."/>
        </authorList>
    </citation>
    <scope>NUCLEOTIDE SEQUENCE [LARGE SCALE GENOMIC DNA]</scope>
    <source>
        <strain evidence="6 7">COS</strain>
    </source>
</reference>
<organism evidence="6 7">
    <name type="scientific">Candidatus Thiodiazotropha endolucinida</name>
    <dbReference type="NCBI Taxonomy" id="1655433"/>
    <lineage>
        <taxon>Bacteria</taxon>
        <taxon>Pseudomonadati</taxon>
        <taxon>Pseudomonadota</taxon>
        <taxon>Gammaproteobacteria</taxon>
        <taxon>Chromatiales</taxon>
        <taxon>Sedimenticolaceae</taxon>
        <taxon>Candidatus Thiodiazotropha</taxon>
    </lineage>
</organism>
<evidence type="ECO:0000259" key="5">
    <source>
        <dbReference type="PROSITE" id="PS50110"/>
    </source>
</evidence>
<gene>
    <name evidence="6" type="primary">degU</name>
    <name evidence="6" type="ORF">CODIS_36130</name>
</gene>
<dbReference type="SMART" id="SM00421">
    <property type="entry name" value="HTH_LUXR"/>
    <property type="match status" value="1"/>
</dbReference>
<accession>A0A7Z0VIM7</accession>
<feature type="compositionally biased region" description="Polar residues" evidence="3">
    <location>
        <begin position="1"/>
        <end position="11"/>
    </location>
</feature>
<dbReference type="Pfam" id="PF00196">
    <property type="entry name" value="GerE"/>
    <property type="match status" value="1"/>
</dbReference>
<keyword evidence="2" id="KW-0597">Phosphoprotein</keyword>
<feature type="compositionally biased region" description="Basic and acidic residues" evidence="3">
    <location>
        <begin position="178"/>
        <end position="194"/>
    </location>
</feature>
<dbReference type="GO" id="GO:0000160">
    <property type="term" value="P:phosphorelay signal transduction system"/>
    <property type="evidence" value="ECO:0007669"/>
    <property type="project" value="InterPro"/>
</dbReference>
<evidence type="ECO:0000256" key="3">
    <source>
        <dbReference type="SAM" id="MobiDB-lite"/>
    </source>
</evidence>
<sequence>MQLSINPNTDEISGIGSDGNENRNADVSGDSQQKVIPITNKILLCSPDEGIAKRWHESLSEVGELTVVSSREMLISNLKTYQTDVVLVDLELFNKDYREIPQLLCQRFKDVAFIILSTIPNDEEGLYLISHGVKGYCNRYISKALLVKAVELVRMGEVWVGRSLLFKLMSRLSSVSPPKDEDQARESDRESTLSKLTDREREIAQLVGSGDSNKVIAKKLDITERTVKAHLSSIFRKTSTKDRLQLGLLINS</sequence>
<feature type="modified residue" description="4-aspartylphosphate" evidence="2">
    <location>
        <position position="89"/>
    </location>
</feature>
<dbReference type="EMBL" id="MARB01000026">
    <property type="protein sequence ID" value="ODJ86180.1"/>
    <property type="molecule type" value="Genomic_DNA"/>
</dbReference>
<dbReference type="InterPro" id="IPR001789">
    <property type="entry name" value="Sig_transdc_resp-reg_receiver"/>
</dbReference>
<evidence type="ECO:0000313" key="7">
    <source>
        <dbReference type="Proteomes" id="UP000094769"/>
    </source>
</evidence>
<feature type="region of interest" description="Disordered" evidence="3">
    <location>
        <begin position="174"/>
        <end position="194"/>
    </location>
</feature>
<evidence type="ECO:0000313" key="6">
    <source>
        <dbReference type="EMBL" id="ODJ86180.1"/>
    </source>
</evidence>
<evidence type="ECO:0000256" key="2">
    <source>
        <dbReference type="PROSITE-ProRule" id="PRU00169"/>
    </source>
</evidence>
<evidence type="ECO:0000256" key="1">
    <source>
        <dbReference type="ARBA" id="ARBA00023125"/>
    </source>
</evidence>
<dbReference type="Gene3D" id="1.10.10.10">
    <property type="entry name" value="Winged helix-like DNA-binding domain superfamily/Winged helix DNA-binding domain"/>
    <property type="match status" value="1"/>
</dbReference>
<dbReference type="Proteomes" id="UP000094769">
    <property type="component" value="Unassembled WGS sequence"/>
</dbReference>
<dbReference type="PANTHER" id="PTHR43214:SF38">
    <property type="entry name" value="NITRATE_NITRITE RESPONSE REGULATOR PROTEIN NARL"/>
    <property type="match status" value="1"/>
</dbReference>
<dbReference type="InterPro" id="IPR036388">
    <property type="entry name" value="WH-like_DNA-bd_sf"/>
</dbReference>
<dbReference type="InterPro" id="IPR016032">
    <property type="entry name" value="Sig_transdc_resp-reg_C-effctor"/>
</dbReference>
<proteinExistence type="predicted"/>
<dbReference type="PROSITE" id="PS50043">
    <property type="entry name" value="HTH_LUXR_2"/>
    <property type="match status" value="1"/>
</dbReference>
<dbReference type="PROSITE" id="PS00622">
    <property type="entry name" value="HTH_LUXR_1"/>
    <property type="match status" value="1"/>
</dbReference>
<dbReference type="InterPro" id="IPR039420">
    <property type="entry name" value="WalR-like"/>
</dbReference>
<dbReference type="OrthoDB" id="5654355at2"/>
<dbReference type="AlphaFoldDB" id="A0A7Z0VIM7"/>
<dbReference type="InterPro" id="IPR000792">
    <property type="entry name" value="Tscrpt_reg_LuxR_C"/>
</dbReference>
<dbReference type="SUPFAM" id="SSF52172">
    <property type="entry name" value="CheY-like"/>
    <property type="match status" value="1"/>
</dbReference>
<dbReference type="GO" id="GO:0003677">
    <property type="term" value="F:DNA binding"/>
    <property type="evidence" value="ECO:0007669"/>
    <property type="project" value="UniProtKB-KW"/>
</dbReference>
<dbReference type="RefSeq" id="WP_154723190.1">
    <property type="nucleotide sequence ID" value="NZ_MARB01000026.1"/>
</dbReference>
<evidence type="ECO:0000259" key="4">
    <source>
        <dbReference type="PROSITE" id="PS50043"/>
    </source>
</evidence>
<dbReference type="PROSITE" id="PS50110">
    <property type="entry name" value="RESPONSE_REGULATORY"/>
    <property type="match status" value="1"/>
</dbReference>
<dbReference type="PANTHER" id="PTHR43214">
    <property type="entry name" value="TWO-COMPONENT RESPONSE REGULATOR"/>
    <property type="match status" value="1"/>
</dbReference>
<dbReference type="Gene3D" id="3.40.50.2300">
    <property type="match status" value="1"/>
</dbReference>
<keyword evidence="1" id="KW-0238">DNA-binding</keyword>
<dbReference type="SUPFAM" id="SSF46894">
    <property type="entry name" value="C-terminal effector domain of the bipartite response regulators"/>
    <property type="match status" value="1"/>
</dbReference>
<name>A0A7Z0VIM7_9GAMM</name>